<dbReference type="SUPFAM" id="SSF57997">
    <property type="entry name" value="Tropomyosin"/>
    <property type="match status" value="1"/>
</dbReference>
<dbReference type="InterPro" id="IPR038766">
    <property type="entry name" value="Membrane_comp_ABC_pdt"/>
</dbReference>
<evidence type="ECO:0000313" key="9">
    <source>
        <dbReference type="EMBL" id="KOA18551.1"/>
    </source>
</evidence>
<feature type="transmembrane region" description="Helical" evidence="7">
    <location>
        <begin position="1009"/>
        <end position="1031"/>
    </location>
</feature>
<comment type="subcellular location">
    <subcellularLocation>
        <location evidence="1">Cell membrane</location>
        <topology evidence="1">Multi-pass membrane protein</topology>
    </subcellularLocation>
</comment>
<evidence type="ECO:0000256" key="1">
    <source>
        <dbReference type="ARBA" id="ARBA00004651"/>
    </source>
</evidence>
<dbReference type="AlphaFoldDB" id="A0A0L6Z6G7"/>
<feature type="transmembrane region" description="Helical" evidence="7">
    <location>
        <begin position="1051"/>
        <end position="1073"/>
    </location>
</feature>
<evidence type="ECO:0000256" key="7">
    <source>
        <dbReference type="SAM" id="Phobius"/>
    </source>
</evidence>
<dbReference type="PATRIC" id="fig|1121318.3.peg.3451"/>
<keyword evidence="10" id="KW-1185">Reference proteome</keyword>
<dbReference type="PANTHER" id="PTHR30287">
    <property type="entry name" value="MEMBRANE COMPONENT OF PREDICTED ABC SUPERFAMILY METABOLITE UPTAKE TRANSPORTER"/>
    <property type="match status" value="1"/>
</dbReference>
<keyword evidence="3 7" id="KW-0812">Transmembrane</keyword>
<accession>A0A0L6Z6G7</accession>
<keyword evidence="4 7" id="KW-1133">Transmembrane helix</keyword>
<feature type="transmembrane region" description="Helical" evidence="7">
    <location>
        <begin position="20"/>
        <end position="40"/>
    </location>
</feature>
<keyword evidence="5 7" id="KW-0472">Membrane</keyword>
<feature type="domain" description="ABC3 transporter permease C-terminal" evidence="8">
    <location>
        <begin position="960"/>
        <end position="1076"/>
    </location>
</feature>
<feature type="transmembrane region" description="Helical" evidence="7">
    <location>
        <begin position="724"/>
        <end position="744"/>
    </location>
</feature>
<gene>
    <name evidence="9" type="primary">smc_7</name>
    <name evidence="9" type="ORF">CLHOM_34530</name>
</gene>
<dbReference type="STRING" id="36844.SAMN04488501_10126"/>
<evidence type="ECO:0000313" key="10">
    <source>
        <dbReference type="Proteomes" id="UP000037043"/>
    </source>
</evidence>
<feature type="transmembrane region" description="Helical" evidence="7">
    <location>
        <begin position="649"/>
        <end position="671"/>
    </location>
</feature>
<proteinExistence type="predicted"/>
<evidence type="ECO:0000256" key="5">
    <source>
        <dbReference type="ARBA" id="ARBA00023136"/>
    </source>
</evidence>
<reference evidence="10" key="1">
    <citation type="submission" date="2015-08" db="EMBL/GenBank/DDBJ databases">
        <title>Genome sequence of the strict anaerobe Clostridium homopropionicum LuHBu1 (DSM 5847T).</title>
        <authorList>
            <person name="Poehlein A."/>
            <person name="Beck M."/>
            <person name="Schiel-Bengelsdorf B."/>
            <person name="Bengelsdorf F.R."/>
            <person name="Daniel R."/>
            <person name="Duerre P."/>
        </authorList>
    </citation>
    <scope>NUCLEOTIDE SEQUENCE [LARGE SCALE GENOMIC DNA]</scope>
    <source>
        <strain evidence="10">DSM 5847</strain>
    </source>
</reference>
<evidence type="ECO:0000259" key="8">
    <source>
        <dbReference type="Pfam" id="PF02687"/>
    </source>
</evidence>
<evidence type="ECO:0000256" key="6">
    <source>
        <dbReference type="SAM" id="Coils"/>
    </source>
</evidence>
<dbReference type="InterPro" id="IPR003838">
    <property type="entry name" value="ABC3_permease_C"/>
</dbReference>
<dbReference type="Proteomes" id="UP000037043">
    <property type="component" value="Unassembled WGS sequence"/>
</dbReference>
<feature type="transmembrane region" description="Helical" evidence="7">
    <location>
        <begin position="954"/>
        <end position="976"/>
    </location>
</feature>
<keyword evidence="6" id="KW-0175">Coiled coil</keyword>
<dbReference type="EMBL" id="LHUR01000042">
    <property type="protein sequence ID" value="KOA18551.1"/>
    <property type="molecule type" value="Genomic_DNA"/>
</dbReference>
<dbReference type="GO" id="GO:0005886">
    <property type="term" value="C:plasma membrane"/>
    <property type="evidence" value="ECO:0007669"/>
    <property type="project" value="UniProtKB-SubCell"/>
</dbReference>
<evidence type="ECO:0000256" key="2">
    <source>
        <dbReference type="ARBA" id="ARBA00022475"/>
    </source>
</evidence>
<sequence length="1086" mass="123061">MVIMKNALLKDAFREIRRTLSKFLSIFAIVALGVAFFAGIKATCPDMKVTADKYFDDYRLMDIKLVSTMGFNEDDINTIKKVPGIEGVLPAYSIDTIVNVDKEDLVIKVLSLPVDKLNNPDESYINRVKLVEGRYPKKPGECLAEKGKMLNPGMTIGSKLKLNSGGSKDISESLKSTEYTIVGFIETPYYISFERGTSSIGNGKVDSFIMVSKEDFKMPVYTEIFLTVNGARDLFTYGDDYNEVVKPVKKALEDKGKVRADIRYEEIISEANKKLQDRRNEIKEAEDRQKSEIKKAEEKLQDARIKITNGEKELQDKERETNKSLSDGEAKIADGYKKLQDAYAQYNIQLENFNAAKAQAEKEFLSAEEKINAAEKQLSEQESQLNGMKQILATNQNLSEAERAELEAKVKAYDEQLTAAKQQLEASKTQLASKKNELAEGEVKLISGKQTLDNNKKQLQEQEEKLQANKIKAESEFTKAHNKLEASKAELQQRIKDYEKGKKESDEKIAEGYQKLSDAEEEIKKLEKPLWYVLDRNMQIEFVDYGKAAERVDAIAQVFPVFFFLIAALVCLTTMTRMVDEQRIYIGTLKALGYSKFSIATKYMFYAMFASASGSLFGLLVGFKVFPTVIYNAYRIMYTMPPVITEFNIHYALLSTACAVLSTTIATWFACYKELMETPAALMRPKAPRAGKRILLERIKFIWTRLNFTHKVTARNLFRYKKRFIMTILGIGGCTALLLSGFGLKDSIVSIVSKQYYELYNYQMIMSLEKEIYIENSKNIANEISKDSRIGNYIFIKEQSIDIGKGDKEKTAFLYVPEDTKKVDDFITFRNRVSKEKLSLIDEGVILTEKIAKMLQAKVGDEIYIKDGEAKKLKVKVTGITENYLSHYVYMSPSLYEKVYSKKIKFQQILAKTSDTSDAFQDKLSIDILKGGDISSVSFTSGISSDFQEMIGSLNYVILVLIASAGALAFVVLYNLTNVNITERLREIATIKVLGFYDREVSAYVYRENIILTIIGMAIGLVLGIFFHKFIIVTAEIDYIMFGREIKALSFIYAAILTMVFTGIVNFVMYFTLRKIGMVESLKSVD</sequence>
<feature type="transmembrane region" description="Helical" evidence="7">
    <location>
        <begin position="603"/>
        <end position="629"/>
    </location>
</feature>
<evidence type="ECO:0000256" key="3">
    <source>
        <dbReference type="ARBA" id="ARBA00022692"/>
    </source>
</evidence>
<feature type="coiled-coil region" evidence="6">
    <location>
        <begin position="268"/>
        <end position="522"/>
    </location>
</feature>
<feature type="domain" description="ABC3 transporter permease C-terminal" evidence="8">
    <location>
        <begin position="558"/>
        <end position="671"/>
    </location>
</feature>
<feature type="transmembrane region" description="Helical" evidence="7">
    <location>
        <begin position="554"/>
        <end position="575"/>
    </location>
</feature>
<dbReference type="Pfam" id="PF02687">
    <property type="entry name" value="FtsX"/>
    <property type="match status" value="2"/>
</dbReference>
<evidence type="ECO:0000256" key="4">
    <source>
        <dbReference type="ARBA" id="ARBA00022989"/>
    </source>
</evidence>
<comment type="caution">
    <text evidence="9">The sequence shown here is derived from an EMBL/GenBank/DDBJ whole genome shotgun (WGS) entry which is preliminary data.</text>
</comment>
<name>A0A0L6Z6G7_9CLOT</name>
<protein>
    <submittedName>
        <fullName evidence="9">Chromosome partition protein Smc</fullName>
    </submittedName>
</protein>
<organism evidence="9 10">
    <name type="scientific">Clostridium homopropionicum DSM 5847</name>
    <dbReference type="NCBI Taxonomy" id="1121318"/>
    <lineage>
        <taxon>Bacteria</taxon>
        <taxon>Bacillati</taxon>
        <taxon>Bacillota</taxon>
        <taxon>Clostridia</taxon>
        <taxon>Eubacteriales</taxon>
        <taxon>Clostridiaceae</taxon>
        <taxon>Clostridium</taxon>
    </lineage>
</organism>
<dbReference type="PANTHER" id="PTHR30287:SF1">
    <property type="entry name" value="INNER MEMBRANE PROTEIN"/>
    <property type="match status" value="1"/>
</dbReference>
<keyword evidence="2" id="KW-1003">Cell membrane</keyword>